<dbReference type="GO" id="GO:0042597">
    <property type="term" value="C:periplasmic space"/>
    <property type="evidence" value="ECO:0007669"/>
    <property type="project" value="UniProtKB-SubCell"/>
</dbReference>
<evidence type="ECO:0000256" key="3">
    <source>
        <dbReference type="ARBA" id="ARBA00022729"/>
    </source>
</evidence>
<evidence type="ECO:0000256" key="1">
    <source>
        <dbReference type="ARBA" id="ARBA00004418"/>
    </source>
</evidence>
<dbReference type="Proteomes" id="UP000567293">
    <property type="component" value="Unassembled WGS sequence"/>
</dbReference>
<organism evidence="4 5">
    <name type="scientific">Candidatus Acidiferrum panamense</name>
    <dbReference type="NCBI Taxonomy" id="2741543"/>
    <lineage>
        <taxon>Bacteria</taxon>
        <taxon>Pseudomonadati</taxon>
        <taxon>Acidobacteriota</taxon>
        <taxon>Terriglobia</taxon>
        <taxon>Candidatus Acidiferrales</taxon>
        <taxon>Candidatus Acidiferrum</taxon>
    </lineage>
</organism>
<keyword evidence="5" id="KW-1185">Reference proteome</keyword>
<keyword evidence="3" id="KW-0732">Signal</keyword>
<evidence type="ECO:0000256" key="2">
    <source>
        <dbReference type="ARBA" id="ARBA00010742"/>
    </source>
</evidence>
<dbReference type="AlphaFoldDB" id="A0A7V8T0P9"/>
<dbReference type="EMBL" id="JACDQQ010002885">
    <property type="protein sequence ID" value="MBA0089221.1"/>
    <property type="molecule type" value="Genomic_DNA"/>
</dbReference>
<name>A0A7V8T0P9_9BACT</name>
<evidence type="ECO:0000313" key="4">
    <source>
        <dbReference type="EMBL" id="MBA0089221.1"/>
    </source>
</evidence>
<evidence type="ECO:0000313" key="5">
    <source>
        <dbReference type="Proteomes" id="UP000567293"/>
    </source>
</evidence>
<comment type="caution">
    <text evidence="4">The sequence shown here is derived from an EMBL/GenBank/DDBJ whole genome shotgun (WGS) entry which is preliminary data.</text>
</comment>
<comment type="subcellular location">
    <subcellularLocation>
        <location evidence="1">Periplasm</location>
    </subcellularLocation>
</comment>
<accession>A0A7V8T0P9</accession>
<dbReference type="Pfam" id="PF13379">
    <property type="entry name" value="NMT1_2"/>
    <property type="match status" value="1"/>
</dbReference>
<reference evidence="4" key="1">
    <citation type="submission" date="2020-06" db="EMBL/GenBank/DDBJ databases">
        <title>Legume-microbial interactions unlock mineral nutrients during tropical forest succession.</title>
        <authorList>
            <person name="Epihov D.Z."/>
        </authorList>
    </citation>
    <scope>NUCLEOTIDE SEQUENCE [LARGE SCALE GENOMIC DNA]</scope>
    <source>
        <strain evidence="4">Pan2503</strain>
    </source>
</reference>
<dbReference type="PANTHER" id="PTHR30024">
    <property type="entry name" value="ALIPHATIC SULFONATES-BINDING PROTEIN-RELATED"/>
    <property type="match status" value="1"/>
</dbReference>
<dbReference type="PANTHER" id="PTHR30024:SF47">
    <property type="entry name" value="TAURINE-BINDING PERIPLASMIC PROTEIN"/>
    <property type="match status" value="1"/>
</dbReference>
<proteinExistence type="inferred from homology"/>
<dbReference type="SUPFAM" id="SSF53850">
    <property type="entry name" value="Periplasmic binding protein-like II"/>
    <property type="match status" value="1"/>
</dbReference>
<feature type="non-terminal residue" evidence="4">
    <location>
        <position position="1"/>
    </location>
</feature>
<dbReference type="Gene3D" id="3.40.190.10">
    <property type="entry name" value="Periplasmic binding protein-like II"/>
    <property type="match status" value="1"/>
</dbReference>
<protein>
    <submittedName>
        <fullName evidence="4">ABC transporter substrate-binding protein</fullName>
    </submittedName>
</protein>
<sequence length="241" mass="26606">DRSFKSFADLKGLKIGVTAPNSSSHFFVLYLMAKAGLMPSDASFVGVGGGERAVEAMKTGEIDAISNLDPVITRLQRDGAIRIVVDSRLPRVNYGIFGGTNPAAVLYARQEFIAANPAAIQALVNAFYKTLRWIATATTDEIVDTVPVEYFLGDRAIYVKALKANLLVYSRTGIISRQGMNSALKMMATFDPDLLDKKIDLQRTFDDRFIKRAAVLFDDPTNSDLELDERRPEVDLSSFRD</sequence>
<gene>
    <name evidence="4" type="ORF">HRJ53_29885</name>
</gene>
<comment type="similarity">
    <text evidence="2">Belongs to the bacterial solute-binding protein SsuA/TauA family.</text>
</comment>